<sequence length="173" mass="18850">MRAIQMMLLKDVQDYAHRQQFLLALTAQVDNGTVEFRQQWASTLRDMGSLVTNAVVLAQQARIASSDIARALELGAKGFPWHLRPASPSLALLEQILDQRAETALGSWYANSNDDGQHKHTSVPHADAAEPGHPIGEAIDTALPSPDDTHWRNREAPTPPPEHGSGPEPGSEP</sequence>
<dbReference type="RefSeq" id="WP_251911994.1">
    <property type="nucleotide sequence ID" value="NZ_JAMRXG010000005.1"/>
</dbReference>
<reference evidence="2" key="1">
    <citation type="submission" date="2022-06" db="EMBL/GenBank/DDBJ databases">
        <title>Novel species in genus nocardia.</title>
        <authorList>
            <person name="Li F."/>
        </authorList>
    </citation>
    <scope>NUCLEOTIDE SEQUENCE</scope>
    <source>
        <strain evidence="2">CDC141</strain>
    </source>
</reference>
<evidence type="ECO:0000313" key="2">
    <source>
        <dbReference type="EMBL" id="MCM6774433.1"/>
    </source>
</evidence>
<comment type="caution">
    <text evidence="2">The sequence shown here is derived from an EMBL/GenBank/DDBJ whole genome shotgun (WGS) entry which is preliminary data.</text>
</comment>
<organism evidence="2 3">
    <name type="scientific">Nocardia pulmonis</name>
    <dbReference type="NCBI Taxonomy" id="2951408"/>
    <lineage>
        <taxon>Bacteria</taxon>
        <taxon>Bacillati</taxon>
        <taxon>Actinomycetota</taxon>
        <taxon>Actinomycetes</taxon>
        <taxon>Mycobacteriales</taxon>
        <taxon>Nocardiaceae</taxon>
        <taxon>Nocardia</taxon>
    </lineage>
</organism>
<feature type="compositionally biased region" description="Low complexity" evidence="1">
    <location>
        <begin position="163"/>
        <end position="173"/>
    </location>
</feature>
<keyword evidence="3" id="KW-1185">Reference proteome</keyword>
<proteinExistence type="predicted"/>
<evidence type="ECO:0000256" key="1">
    <source>
        <dbReference type="SAM" id="MobiDB-lite"/>
    </source>
</evidence>
<protein>
    <submittedName>
        <fullName evidence="2">Uncharacterized protein</fullName>
    </submittedName>
</protein>
<name>A0A9X2EAA9_9NOCA</name>
<feature type="region of interest" description="Disordered" evidence="1">
    <location>
        <begin position="109"/>
        <end position="173"/>
    </location>
</feature>
<dbReference type="EMBL" id="JAMRXG010000005">
    <property type="protein sequence ID" value="MCM6774433.1"/>
    <property type="molecule type" value="Genomic_DNA"/>
</dbReference>
<gene>
    <name evidence="2" type="ORF">NDR86_13210</name>
</gene>
<dbReference type="AlphaFoldDB" id="A0A9X2EAA9"/>
<accession>A0A9X2EAA9</accession>
<dbReference type="Proteomes" id="UP001139157">
    <property type="component" value="Unassembled WGS sequence"/>
</dbReference>
<evidence type="ECO:0000313" key="3">
    <source>
        <dbReference type="Proteomes" id="UP001139157"/>
    </source>
</evidence>